<evidence type="ECO:0000256" key="4">
    <source>
        <dbReference type="ARBA" id="ARBA00022723"/>
    </source>
</evidence>
<evidence type="ECO:0000256" key="5">
    <source>
        <dbReference type="ARBA" id="ARBA00022737"/>
    </source>
</evidence>
<keyword evidence="4" id="KW-0479">Metal-binding</keyword>
<dbReference type="PROSITE" id="PS51873">
    <property type="entry name" value="TRIAD"/>
    <property type="match status" value="1"/>
</dbReference>
<keyword evidence="7" id="KW-0833">Ubl conjugation pathway</keyword>
<dbReference type="EMBL" id="JAKMXF010000029">
    <property type="protein sequence ID" value="KAI6660677.1"/>
    <property type="molecule type" value="Genomic_DNA"/>
</dbReference>
<feature type="domain" description="RING-type" evidence="9">
    <location>
        <begin position="41"/>
        <end position="261"/>
    </location>
</feature>
<protein>
    <recommendedName>
        <fullName evidence="2">RBR-type E3 ubiquitin transferase</fullName>
        <ecNumber evidence="2">2.3.2.31</ecNumber>
    </recommendedName>
</protein>
<dbReference type="PROSITE" id="PS00518">
    <property type="entry name" value="ZF_RING_1"/>
    <property type="match status" value="1"/>
</dbReference>
<dbReference type="Pfam" id="PF01485">
    <property type="entry name" value="IBR"/>
    <property type="match status" value="1"/>
</dbReference>
<gene>
    <name evidence="10" type="ORF">LOD99_10319</name>
</gene>
<dbReference type="Gene3D" id="1.20.120.1750">
    <property type="match status" value="1"/>
</dbReference>
<evidence type="ECO:0000256" key="2">
    <source>
        <dbReference type="ARBA" id="ARBA00012251"/>
    </source>
</evidence>
<evidence type="ECO:0000256" key="3">
    <source>
        <dbReference type="ARBA" id="ARBA00022679"/>
    </source>
</evidence>
<dbReference type="GO" id="GO:0016567">
    <property type="term" value="P:protein ubiquitination"/>
    <property type="evidence" value="ECO:0007669"/>
    <property type="project" value="InterPro"/>
</dbReference>
<dbReference type="InterPro" id="IPR002867">
    <property type="entry name" value="IBR_dom"/>
</dbReference>
<evidence type="ECO:0000256" key="7">
    <source>
        <dbReference type="ARBA" id="ARBA00022786"/>
    </source>
</evidence>
<evidence type="ECO:0000313" key="11">
    <source>
        <dbReference type="Proteomes" id="UP001165289"/>
    </source>
</evidence>
<dbReference type="InterPro" id="IPR017907">
    <property type="entry name" value="Znf_RING_CS"/>
</dbReference>
<evidence type="ECO:0000256" key="8">
    <source>
        <dbReference type="ARBA" id="ARBA00022833"/>
    </source>
</evidence>
<reference evidence="10 11" key="1">
    <citation type="journal article" date="2023" name="BMC Biol.">
        <title>The compact genome of the sponge Oopsacas minuta (Hexactinellida) is lacking key metazoan core genes.</title>
        <authorList>
            <person name="Santini S."/>
            <person name="Schenkelaars Q."/>
            <person name="Jourda C."/>
            <person name="Duchesne M."/>
            <person name="Belahbib H."/>
            <person name="Rocher C."/>
            <person name="Selva M."/>
            <person name="Riesgo A."/>
            <person name="Vervoort M."/>
            <person name="Leys S.P."/>
            <person name="Kodjabachian L."/>
            <person name="Le Bivic A."/>
            <person name="Borchiellini C."/>
            <person name="Claverie J.M."/>
            <person name="Renard E."/>
        </authorList>
    </citation>
    <scope>NUCLEOTIDE SEQUENCE [LARGE SCALE GENOMIC DNA]</scope>
    <source>
        <strain evidence="10">SPO-2</strain>
    </source>
</reference>
<keyword evidence="11" id="KW-1185">Reference proteome</keyword>
<dbReference type="AlphaFoldDB" id="A0AAV7KHA8"/>
<keyword evidence="5" id="KW-0677">Repeat</keyword>
<dbReference type="PANTHER" id="PTHR11685">
    <property type="entry name" value="RBR FAMILY RING FINGER AND IBR DOMAIN-CONTAINING"/>
    <property type="match status" value="1"/>
</dbReference>
<proteinExistence type="predicted"/>
<dbReference type="GO" id="GO:0008270">
    <property type="term" value="F:zinc ion binding"/>
    <property type="evidence" value="ECO:0007669"/>
    <property type="project" value="UniProtKB-KW"/>
</dbReference>
<dbReference type="Proteomes" id="UP001165289">
    <property type="component" value="Unassembled WGS sequence"/>
</dbReference>
<dbReference type="SUPFAM" id="SSF57850">
    <property type="entry name" value="RING/U-box"/>
    <property type="match status" value="2"/>
</dbReference>
<dbReference type="InterPro" id="IPR044066">
    <property type="entry name" value="TRIAD_supradom"/>
</dbReference>
<comment type="catalytic activity">
    <reaction evidence="1">
        <text>[E2 ubiquitin-conjugating enzyme]-S-ubiquitinyl-L-cysteine + [acceptor protein]-L-lysine = [E2 ubiquitin-conjugating enzyme]-L-cysteine + [acceptor protein]-N(6)-ubiquitinyl-L-lysine.</text>
        <dbReference type="EC" id="2.3.2.31"/>
    </reaction>
</comment>
<evidence type="ECO:0000313" key="10">
    <source>
        <dbReference type="EMBL" id="KAI6660677.1"/>
    </source>
</evidence>
<keyword evidence="3" id="KW-0808">Transferase</keyword>
<accession>A0AAV7KHA8</accession>
<dbReference type="EC" id="2.3.2.31" evidence="2"/>
<evidence type="ECO:0000256" key="1">
    <source>
        <dbReference type="ARBA" id="ARBA00001798"/>
    </source>
</evidence>
<keyword evidence="8" id="KW-0862">Zinc</keyword>
<keyword evidence="6" id="KW-0863">Zinc-finger</keyword>
<sequence>MSGATRCALEVLNVPLCNVRVGCDFFIGLRDETRTVTFPHPNGECCICSDEGGLRLKCGHYICPDDILDHAWQQINNLKHKISCASCTTLLDVDDILILGLPDEQEKQFLTTALSVNACLSQDIQQCPRCQSYTQRIKPDDPQVTCIVCTKTSIKPFRFCWYCLGEWNGLVNCGNEFCSKEKIKQLKSSPMKEFKDRDGNIVRFPQVRACPNCCSLLEHESGCNEIKCDFCNHIFCIICLTQMRSGSLVCRSTSWNSTITCIPAPIQTKLTGNCLAKTS</sequence>
<evidence type="ECO:0000259" key="9">
    <source>
        <dbReference type="PROSITE" id="PS51873"/>
    </source>
</evidence>
<comment type="caution">
    <text evidence="10">The sequence shown here is derived from an EMBL/GenBank/DDBJ whole genome shotgun (WGS) entry which is preliminary data.</text>
</comment>
<organism evidence="10 11">
    <name type="scientific">Oopsacas minuta</name>
    <dbReference type="NCBI Taxonomy" id="111878"/>
    <lineage>
        <taxon>Eukaryota</taxon>
        <taxon>Metazoa</taxon>
        <taxon>Porifera</taxon>
        <taxon>Hexactinellida</taxon>
        <taxon>Hexasterophora</taxon>
        <taxon>Lyssacinosida</taxon>
        <taxon>Leucopsacidae</taxon>
        <taxon>Oopsacas</taxon>
    </lineage>
</organism>
<dbReference type="InterPro" id="IPR031127">
    <property type="entry name" value="E3_UB_ligase_RBR"/>
</dbReference>
<evidence type="ECO:0000256" key="6">
    <source>
        <dbReference type="ARBA" id="ARBA00022771"/>
    </source>
</evidence>
<name>A0AAV7KHA8_9METZ</name>
<dbReference type="GO" id="GO:0061630">
    <property type="term" value="F:ubiquitin protein ligase activity"/>
    <property type="evidence" value="ECO:0007669"/>
    <property type="project" value="UniProtKB-EC"/>
</dbReference>